<accession>A0A0G0NI81</accession>
<name>A0A0G0NI81_9BACT</name>
<dbReference type="STRING" id="1619013.UT41_C0001G0085"/>
<dbReference type="InterPro" id="IPR026350">
    <property type="entry name" value="GxxExxY"/>
</dbReference>
<dbReference type="NCBIfam" id="TIGR04256">
    <property type="entry name" value="GxxExxY"/>
    <property type="match status" value="1"/>
</dbReference>
<dbReference type="EMBL" id="LBWR01000001">
    <property type="protein sequence ID" value="KKR12541.1"/>
    <property type="molecule type" value="Genomic_DNA"/>
</dbReference>
<dbReference type="Proteomes" id="UP000034665">
    <property type="component" value="Unassembled WGS sequence"/>
</dbReference>
<proteinExistence type="predicted"/>
<dbReference type="AlphaFoldDB" id="A0A0G0NI81"/>
<dbReference type="Pfam" id="PF13366">
    <property type="entry name" value="PDDEXK_3"/>
    <property type="match status" value="1"/>
</dbReference>
<sequence length="134" mass="15635">MNNNQVIYPEESYDIVGAAYAIFNELGYGFKEVVYQKAFAQELKKRNYNFENEKEIEVKYDNVILGKYRLDFIVDEKIVVELKVRHALGYAHIKQVMGYLKAGNYKLAILIYFTEEGVKFRRVLNSYKDVGVGI</sequence>
<gene>
    <name evidence="1" type="ORF">UT41_C0001G0085</name>
</gene>
<protein>
    <recommendedName>
        <fullName evidence="3">GxxExxY protein</fullName>
    </recommendedName>
</protein>
<reference evidence="1 2" key="1">
    <citation type="journal article" date="2015" name="Nature">
        <title>rRNA introns, odd ribosomes, and small enigmatic genomes across a large radiation of phyla.</title>
        <authorList>
            <person name="Brown C.T."/>
            <person name="Hug L.A."/>
            <person name="Thomas B.C."/>
            <person name="Sharon I."/>
            <person name="Castelle C.J."/>
            <person name="Singh A."/>
            <person name="Wilkins M.J."/>
            <person name="Williams K.H."/>
            <person name="Banfield J.F."/>
        </authorList>
    </citation>
    <scope>NUCLEOTIDE SEQUENCE [LARGE SCALE GENOMIC DNA]</scope>
</reference>
<evidence type="ECO:0008006" key="3">
    <source>
        <dbReference type="Google" id="ProtNLM"/>
    </source>
</evidence>
<evidence type="ECO:0000313" key="2">
    <source>
        <dbReference type="Proteomes" id="UP000034665"/>
    </source>
</evidence>
<evidence type="ECO:0000313" key="1">
    <source>
        <dbReference type="EMBL" id="KKR12541.1"/>
    </source>
</evidence>
<comment type="caution">
    <text evidence="1">The sequence shown here is derived from an EMBL/GenBank/DDBJ whole genome shotgun (WGS) entry which is preliminary data.</text>
</comment>
<organism evidence="1 2">
    <name type="scientific">Candidatus Wolfebacteria bacterium GW2011_GWC2_39_22</name>
    <dbReference type="NCBI Taxonomy" id="1619013"/>
    <lineage>
        <taxon>Bacteria</taxon>
        <taxon>Candidatus Wolfeibacteriota</taxon>
    </lineage>
</organism>